<sequence>MSHDVQKHQDSIHHITSHNTLSYEIKIIAMPEDKAAYTDTNREDQDSVPNKHNSNINTEDSTFSSANLNSPSTSPSPHSKPCTICHTLRDVLIRCQIDDTKKWHFVCTGKCWKDVSGGTVDGDGKHPEYRYGGMWKNKHEAVSAKIKGKAKDRNRRKDAGKSEGNVTNGEEENGV</sequence>
<gene>
    <name evidence="2" type="ORF">BHYA_0017g00610</name>
</gene>
<keyword evidence="3" id="KW-1185">Reference proteome</keyword>
<feature type="compositionally biased region" description="Basic and acidic residues" evidence="1">
    <location>
        <begin position="149"/>
        <end position="161"/>
    </location>
</feature>
<comment type="caution">
    <text evidence="2">The sequence shown here is derived from an EMBL/GenBank/DDBJ whole genome shotgun (WGS) entry which is preliminary data.</text>
</comment>
<feature type="compositionally biased region" description="Low complexity" evidence="1">
    <location>
        <begin position="64"/>
        <end position="81"/>
    </location>
</feature>
<evidence type="ECO:0000256" key="1">
    <source>
        <dbReference type="SAM" id="MobiDB-lite"/>
    </source>
</evidence>
<feature type="region of interest" description="Disordered" evidence="1">
    <location>
        <begin position="37"/>
        <end position="81"/>
    </location>
</feature>
<protein>
    <submittedName>
        <fullName evidence="2">Uncharacterized protein</fullName>
    </submittedName>
</protein>
<accession>A0A4Z1H272</accession>
<dbReference type="AlphaFoldDB" id="A0A4Z1H272"/>
<feature type="compositionally biased region" description="Polar residues" evidence="1">
    <location>
        <begin position="47"/>
        <end position="63"/>
    </location>
</feature>
<evidence type="ECO:0000313" key="3">
    <source>
        <dbReference type="Proteomes" id="UP000297814"/>
    </source>
</evidence>
<feature type="region of interest" description="Disordered" evidence="1">
    <location>
        <begin position="145"/>
        <end position="175"/>
    </location>
</feature>
<dbReference type="EMBL" id="PQXK01000017">
    <property type="protein sequence ID" value="TGO41751.1"/>
    <property type="molecule type" value="Genomic_DNA"/>
</dbReference>
<proteinExistence type="predicted"/>
<reference evidence="2 3" key="1">
    <citation type="submission" date="2017-12" db="EMBL/GenBank/DDBJ databases">
        <title>Comparative genomics of Botrytis spp.</title>
        <authorList>
            <person name="Valero-Jimenez C.A."/>
            <person name="Tapia P."/>
            <person name="Veloso J."/>
            <person name="Silva-Moreno E."/>
            <person name="Staats M."/>
            <person name="Valdes J.H."/>
            <person name="Van Kan J.A.L."/>
        </authorList>
    </citation>
    <scope>NUCLEOTIDE SEQUENCE [LARGE SCALE GENOMIC DNA]</scope>
    <source>
        <strain evidence="2 3">Bh0001</strain>
    </source>
</reference>
<name>A0A4Z1H272_9HELO</name>
<dbReference type="Proteomes" id="UP000297814">
    <property type="component" value="Unassembled WGS sequence"/>
</dbReference>
<organism evidence="2 3">
    <name type="scientific">Botrytis hyacinthi</name>
    <dbReference type="NCBI Taxonomy" id="278943"/>
    <lineage>
        <taxon>Eukaryota</taxon>
        <taxon>Fungi</taxon>
        <taxon>Dikarya</taxon>
        <taxon>Ascomycota</taxon>
        <taxon>Pezizomycotina</taxon>
        <taxon>Leotiomycetes</taxon>
        <taxon>Helotiales</taxon>
        <taxon>Sclerotiniaceae</taxon>
        <taxon>Botrytis</taxon>
    </lineage>
</organism>
<evidence type="ECO:0000313" key="2">
    <source>
        <dbReference type="EMBL" id="TGO41751.1"/>
    </source>
</evidence>